<gene>
    <name evidence="3" type="ORF">MGAL_10B067605</name>
</gene>
<keyword evidence="1" id="KW-0677">Repeat</keyword>
<dbReference type="GO" id="GO:0043161">
    <property type="term" value="P:proteasome-mediated ubiquitin-dependent protein catabolic process"/>
    <property type="evidence" value="ECO:0007669"/>
    <property type="project" value="TreeGrafter"/>
</dbReference>
<proteinExistence type="predicted"/>
<evidence type="ECO:0000313" key="3">
    <source>
        <dbReference type="EMBL" id="VDI49949.1"/>
    </source>
</evidence>
<dbReference type="PANTHER" id="PTHR24104">
    <property type="entry name" value="E3 UBIQUITIN-PROTEIN LIGASE NHLRC1-RELATED"/>
    <property type="match status" value="1"/>
</dbReference>
<dbReference type="Gene3D" id="2.130.10.10">
    <property type="entry name" value="YVTN repeat-like/Quinoprotein amine dehydrogenase"/>
    <property type="match status" value="1"/>
</dbReference>
<dbReference type="PROSITE" id="PS51125">
    <property type="entry name" value="NHL"/>
    <property type="match status" value="1"/>
</dbReference>
<sequence>MGIKSLATVVEKTKIDQSKQSLEKQINSINHFLEKLVTNKSKNIAKGEREYESIQDFIANIRKEINSHLSHLEKKLCNEAETVLKEEKSKAMDLITEIEGKQKILKKMQDHLHIVIPHTSKLQSFLSVHQIEHQVHQCQRYVEDTENDERVREFEIKMKQNDELKKILIKLGSFESLGEVLVVKTVTDIMTMHQAPKDSQDQSYINNMTMNIETKIEINTRSIRDMICLMDGRVIVVKSGDKINLLTSDGKLQKKLPIPGRALSVTQINQNTIAITYPKEEAIKIFNLENETVAKVIKLYKQCYGLSFSNNSLAVGLSDDEIRIIDLEGNTLKSIQLESGSYLRNLVYCNERVIYSDTNCTSNVVYSFDVLGEKIWQYTQDLEGPEGLCTDTYGNIIVADYGSNSIIIISKDGQDSKVLIGDLPMIGEEDGLEGPFRICLKHNESSGFICDSTCLAKFKLSSG</sequence>
<dbReference type="PANTHER" id="PTHR24104:SF50">
    <property type="entry name" value="SMP-30_GLUCONOLACTONASE_LRE-LIKE REGION DOMAIN-CONTAINING PROTEIN"/>
    <property type="match status" value="1"/>
</dbReference>
<dbReference type="SUPFAM" id="SSF101898">
    <property type="entry name" value="NHL repeat"/>
    <property type="match status" value="1"/>
</dbReference>
<evidence type="ECO:0000313" key="4">
    <source>
        <dbReference type="Proteomes" id="UP000596742"/>
    </source>
</evidence>
<dbReference type="EMBL" id="UYJE01006892">
    <property type="protein sequence ID" value="VDI49949.1"/>
    <property type="molecule type" value="Genomic_DNA"/>
</dbReference>
<accession>A0A8B6FJ07</accession>
<dbReference type="Proteomes" id="UP000596742">
    <property type="component" value="Unassembled WGS sequence"/>
</dbReference>
<dbReference type="GO" id="GO:0000209">
    <property type="term" value="P:protein polyubiquitination"/>
    <property type="evidence" value="ECO:0007669"/>
    <property type="project" value="TreeGrafter"/>
</dbReference>
<comment type="caution">
    <text evidence="3">The sequence shown here is derived from an EMBL/GenBank/DDBJ whole genome shotgun (WGS) entry which is preliminary data.</text>
</comment>
<dbReference type="AlphaFoldDB" id="A0A8B6FJ07"/>
<feature type="repeat" description="NHL" evidence="2">
    <location>
        <begin position="381"/>
        <end position="412"/>
    </location>
</feature>
<dbReference type="InterPro" id="IPR050952">
    <property type="entry name" value="TRIM-NHL_E3_ligases"/>
</dbReference>
<evidence type="ECO:0000256" key="2">
    <source>
        <dbReference type="PROSITE-ProRule" id="PRU00504"/>
    </source>
</evidence>
<protein>
    <submittedName>
        <fullName evidence="3">Uncharacterized protein</fullName>
    </submittedName>
</protein>
<dbReference type="Gene3D" id="2.120.10.30">
    <property type="entry name" value="TolB, C-terminal domain"/>
    <property type="match status" value="1"/>
</dbReference>
<dbReference type="OrthoDB" id="6108862at2759"/>
<evidence type="ECO:0000256" key="1">
    <source>
        <dbReference type="ARBA" id="ARBA00022737"/>
    </source>
</evidence>
<organism evidence="3 4">
    <name type="scientific">Mytilus galloprovincialis</name>
    <name type="common">Mediterranean mussel</name>
    <dbReference type="NCBI Taxonomy" id="29158"/>
    <lineage>
        <taxon>Eukaryota</taxon>
        <taxon>Metazoa</taxon>
        <taxon>Spiralia</taxon>
        <taxon>Lophotrochozoa</taxon>
        <taxon>Mollusca</taxon>
        <taxon>Bivalvia</taxon>
        <taxon>Autobranchia</taxon>
        <taxon>Pteriomorphia</taxon>
        <taxon>Mytilida</taxon>
        <taxon>Mytiloidea</taxon>
        <taxon>Mytilidae</taxon>
        <taxon>Mytilinae</taxon>
        <taxon>Mytilus</taxon>
    </lineage>
</organism>
<keyword evidence="4" id="KW-1185">Reference proteome</keyword>
<reference evidence="3" key="1">
    <citation type="submission" date="2018-11" db="EMBL/GenBank/DDBJ databases">
        <authorList>
            <person name="Alioto T."/>
            <person name="Alioto T."/>
        </authorList>
    </citation>
    <scope>NUCLEOTIDE SEQUENCE</scope>
</reference>
<dbReference type="GO" id="GO:0061630">
    <property type="term" value="F:ubiquitin protein ligase activity"/>
    <property type="evidence" value="ECO:0007669"/>
    <property type="project" value="TreeGrafter"/>
</dbReference>
<dbReference type="InterPro" id="IPR011042">
    <property type="entry name" value="6-blade_b-propeller_TolB-like"/>
</dbReference>
<name>A0A8B6FJ07_MYTGA</name>
<dbReference type="InterPro" id="IPR015943">
    <property type="entry name" value="WD40/YVTN_repeat-like_dom_sf"/>
</dbReference>
<dbReference type="InterPro" id="IPR001258">
    <property type="entry name" value="NHL_repeat"/>
</dbReference>